<evidence type="ECO:0000313" key="2">
    <source>
        <dbReference type="EMBL" id="KAF5940601.1"/>
    </source>
</evidence>
<gene>
    <name evidence="2" type="ORF">HYC85_021768</name>
</gene>
<evidence type="ECO:0000313" key="3">
    <source>
        <dbReference type="Proteomes" id="UP000593564"/>
    </source>
</evidence>
<proteinExistence type="predicted"/>
<protein>
    <submittedName>
        <fullName evidence="2">Uncharacterized protein</fullName>
    </submittedName>
</protein>
<dbReference type="AlphaFoldDB" id="A0A7J7GL17"/>
<accession>A0A7J7GL17</accession>
<sequence>MREVRLILVYVLKRVSYLTGEPTMLKSTEDADQVYLEIGDGISTEVKHAQLEYDISCLDINPIGENPNCSQLAAVGMWTDIRESTQQQQHVDQNNASMELINSVTGTDEEGRSRQRILTFAARSLFVFFFAVKPGEAAREEKQAMEKIAAILASLTAKKTAMHKYGQLLWAAVGKASVDQHTSTTPKLKIIAAPRLSSIKEMRTPAVGDLMANFTRPNLGCTESKIQQHQQGPCLGAPPNNRTPFADVNFS</sequence>
<name>A0A7J7GL17_CAMSI</name>
<feature type="region of interest" description="Disordered" evidence="1">
    <location>
        <begin position="230"/>
        <end position="251"/>
    </location>
</feature>
<dbReference type="EMBL" id="JACBKZ010000010">
    <property type="protein sequence ID" value="KAF5940601.1"/>
    <property type="molecule type" value="Genomic_DNA"/>
</dbReference>
<dbReference type="Gene3D" id="2.130.10.10">
    <property type="entry name" value="YVTN repeat-like/Quinoprotein amine dehydrogenase"/>
    <property type="match status" value="1"/>
</dbReference>
<keyword evidence="3" id="KW-1185">Reference proteome</keyword>
<reference evidence="3" key="1">
    <citation type="journal article" date="2020" name="Nat. Commun.">
        <title>Genome assembly of wild tea tree DASZ reveals pedigree and selection history of tea varieties.</title>
        <authorList>
            <person name="Zhang W."/>
            <person name="Zhang Y."/>
            <person name="Qiu H."/>
            <person name="Guo Y."/>
            <person name="Wan H."/>
            <person name="Zhang X."/>
            <person name="Scossa F."/>
            <person name="Alseekh S."/>
            <person name="Zhang Q."/>
            <person name="Wang P."/>
            <person name="Xu L."/>
            <person name="Schmidt M.H."/>
            <person name="Jia X."/>
            <person name="Li D."/>
            <person name="Zhu A."/>
            <person name="Guo F."/>
            <person name="Chen W."/>
            <person name="Ni D."/>
            <person name="Usadel B."/>
            <person name="Fernie A.R."/>
            <person name="Wen W."/>
        </authorList>
    </citation>
    <scope>NUCLEOTIDE SEQUENCE [LARGE SCALE GENOMIC DNA]</scope>
    <source>
        <strain evidence="3">cv. G240</strain>
    </source>
</reference>
<dbReference type="InterPro" id="IPR015943">
    <property type="entry name" value="WD40/YVTN_repeat-like_dom_sf"/>
</dbReference>
<evidence type="ECO:0000256" key="1">
    <source>
        <dbReference type="SAM" id="MobiDB-lite"/>
    </source>
</evidence>
<dbReference type="Proteomes" id="UP000593564">
    <property type="component" value="Unassembled WGS sequence"/>
</dbReference>
<reference evidence="2 3" key="2">
    <citation type="submission" date="2020-07" db="EMBL/GenBank/DDBJ databases">
        <title>Genome assembly of wild tea tree DASZ reveals pedigree and selection history of tea varieties.</title>
        <authorList>
            <person name="Zhang W."/>
        </authorList>
    </citation>
    <scope>NUCLEOTIDE SEQUENCE [LARGE SCALE GENOMIC DNA]</scope>
    <source>
        <strain evidence="3">cv. G240</strain>
        <tissue evidence="2">Leaf</tissue>
    </source>
</reference>
<comment type="caution">
    <text evidence="2">The sequence shown here is derived from an EMBL/GenBank/DDBJ whole genome shotgun (WGS) entry which is preliminary data.</text>
</comment>
<organism evidence="2 3">
    <name type="scientific">Camellia sinensis</name>
    <name type="common">Tea plant</name>
    <name type="synonym">Thea sinensis</name>
    <dbReference type="NCBI Taxonomy" id="4442"/>
    <lineage>
        <taxon>Eukaryota</taxon>
        <taxon>Viridiplantae</taxon>
        <taxon>Streptophyta</taxon>
        <taxon>Embryophyta</taxon>
        <taxon>Tracheophyta</taxon>
        <taxon>Spermatophyta</taxon>
        <taxon>Magnoliopsida</taxon>
        <taxon>eudicotyledons</taxon>
        <taxon>Gunneridae</taxon>
        <taxon>Pentapetalae</taxon>
        <taxon>asterids</taxon>
        <taxon>Ericales</taxon>
        <taxon>Theaceae</taxon>
        <taxon>Camellia</taxon>
    </lineage>
</organism>